<name>A0A976FQ28_BRELC</name>
<dbReference type="AlphaFoldDB" id="A0A976FQ28"/>
<dbReference type="EMBL" id="SHOA02000001">
    <property type="protein sequence ID" value="TDH70872.1"/>
    <property type="molecule type" value="Genomic_DNA"/>
</dbReference>
<comment type="caution">
    <text evidence="1">The sequence shown here is derived from an EMBL/GenBank/DDBJ whole genome shotgun (WGS) entry which is preliminary data.</text>
</comment>
<evidence type="ECO:0000313" key="1">
    <source>
        <dbReference type="EMBL" id="TDH70872.1"/>
    </source>
</evidence>
<evidence type="ECO:0000313" key="2">
    <source>
        <dbReference type="Proteomes" id="UP000294530"/>
    </source>
</evidence>
<dbReference type="GeneID" id="94348740"/>
<sequence length="74" mass="8424">MKAYFLLKFLKRLSSPVLQSTDTVITITRILISGTSSVACVQSTVQAMFEDLFKNEVLIGSLTYSVMRIRRRSY</sequence>
<organism evidence="1 2">
    <name type="scientific">Bremia lactucae</name>
    <name type="common">Lettuce downy mildew</name>
    <dbReference type="NCBI Taxonomy" id="4779"/>
    <lineage>
        <taxon>Eukaryota</taxon>
        <taxon>Sar</taxon>
        <taxon>Stramenopiles</taxon>
        <taxon>Oomycota</taxon>
        <taxon>Peronosporomycetes</taxon>
        <taxon>Peronosporales</taxon>
        <taxon>Peronosporaceae</taxon>
        <taxon>Bremia</taxon>
    </lineage>
</organism>
<keyword evidence="2" id="KW-1185">Reference proteome</keyword>
<gene>
    <name evidence="1" type="ORF">CCR75_004984</name>
</gene>
<dbReference type="KEGG" id="blac:94348740"/>
<accession>A0A976FQ28</accession>
<dbReference type="Proteomes" id="UP000294530">
    <property type="component" value="Unassembled WGS sequence"/>
</dbReference>
<dbReference type="RefSeq" id="XP_067820371.1">
    <property type="nucleotide sequence ID" value="XM_067963069.1"/>
</dbReference>
<protein>
    <submittedName>
        <fullName evidence="1">Uncharacterized protein</fullName>
    </submittedName>
</protein>
<reference evidence="1 2" key="1">
    <citation type="journal article" date="2021" name="Genome Biol.">
        <title>AFLAP: assembly-free linkage analysis pipeline using k-mers from genome sequencing data.</title>
        <authorList>
            <person name="Fletcher K."/>
            <person name="Zhang L."/>
            <person name="Gil J."/>
            <person name="Han R."/>
            <person name="Cavanaugh K."/>
            <person name="Michelmore R."/>
        </authorList>
    </citation>
    <scope>NUCLEOTIDE SEQUENCE [LARGE SCALE GENOMIC DNA]</scope>
    <source>
        <strain evidence="1 2">SF5</strain>
    </source>
</reference>
<proteinExistence type="predicted"/>